<sequence length="74" mass="7045">MISRVTESDGKCTLKWFQAGLGDRGGSAAVTSKTSLGVSSWLASLGLSAGGNHLGFGGSDADTGAGAGAAAGAD</sequence>
<gene>
    <name evidence="1" type="ORF">QCA50_001553</name>
</gene>
<accession>A0AAW0GR35</accession>
<proteinExistence type="predicted"/>
<reference evidence="1 2" key="1">
    <citation type="submission" date="2022-09" db="EMBL/GenBank/DDBJ databases">
        <authorList>
            <person name="Palmer J.M."/>
        </authorList>
    </citation>
    <scope>NUCLEOTIDE SEQUENCE [LARGE SCALE GENOMIC DNA]</scope>
    <source>
        <strain evidence="1 2">DSM 7382</strain>
    </source>
</reference>
<evidence type="ECO:0000313" key="2">
    <source>
        <dbReference type="Proteomes" id="UP001385951"/>
    </source>
</evidence>
<dbReference type="AlphaFoldDB" id="A0AAW0GR35"/>
<dbReference type="Proteomes" id="UP001385951">
    <property type="component" value="Unassembled WGS sequence"/>
</dbReference>
<dbReference type="EMBL" id="JASBNA010000002">
    <property type="protein sequence ID" value="KAK7694367.1"/>
    <property type="molecule type" value="Genomic_DNA"/>
</dbReference>
<name>A0AAW0GR35_9APHY</name>
<protein>
    <submittedName>
        <fullName evidence="1">Uncharacterized protein</fullName>
    </submittedName>
</protein>
<organism evidence="1 2">
    <name type="scientific">Cerrena zonata</name>
    <dbReference type="NCBI Taxonomy" id="2478898"/>
    <lineage>
        <taxon>Eukaryota</taxon>
        <taxon>Fungi</taxon>
        <taxon>Dikarya</taxon>
        <taxon>Basidiomycota</taxon>
        <taxon>Agaricomycotina</taxon>
        <taxon>Agaricomycetes</taxon>
        <taxon>Polyporales</taxon>
        <taxon>Cerrenaceae</taxon>
        <taxon>Cerrena</taxon>
    </lineage>
</organism>
<keyword evidence="2" id="KW-1185">Reference proteome</keyword>
<evidence type="ECO:0000313" key="1">
    <source>
        <dbReference type="EMBL" id="KAK7694367.1"/>
    </source>
</evidence>
<comment type="caution">
    <text evidence="1">The sequence shown here is derived from an EMBL/GenBank/DDBJ whole genome shotgun (WGS) entry which is preliminary data.</text>
</comment>